<dbReference type="Pfam" id="PF01923">
    <property type="entry name" value="Cob_adeno_trans"/>
    <property type="match status" value="1"/>
</dbReference>
<evidence type="ECO:0000256" key="1">
    <source>
        <dbReference type="ARBA" id="ARBA00007487"/>
    </source>
</evidence>
<dbReference type="AlphaFoldDB" id="A0A931E4J7"/>
<keyword evidence="9" id="KW-1185">Reference proteome</keyword>
<dbReference type="EMBL" id="JADKYY010000002">
    <property type="protein sequence ID" value="MBF5026510.1"/>
    <property type="molecule type" value="Genomic_DNA"/>
</dbReference>
<evidence type="ECO:0000256" key="5">
    <source>
        <dbReference type="ARBA" id="ARBA00022840"/>
    </source>
</evidence>
<evidence type="ECO:0000313" key="9">
    <source>
        <dbReference type="Proteomes" id="UP000694480"/>
    </source>
</evidence>
<organism evidence="8 9">
    <name type="scientific">Planobacterium oryzisoli</name>
    <dbReference type="NCBI Taxonomy" id="2771435"/>
    <lineage>
        <taxon>Bacteria</taxon>
        <taxon>Pseudomonadati</taxon>
        <taxon>Bacteroidota</taxon>
        <taxon>Flavobacteriia</taxon>
        <taxon>Flavobacteriales</taxon>
        <taxon>Weeksellaceae</taxon>
        <taxon>Chryseobacterium group</taxon>
        <taxon>Chryseobacterium</taxon>
    </lineage>
</organism>
<dbReference type="InterPro" id="IPR029499">
    <property type="entry name" value="PduO-typ"/>
</dbReference>
<reference evidence="8" key="1">
    <citation type="submission" date="2020-11" db="EMBL/GenBank/DDBJ databases">
        <title>Genome seq and assembly of Planobacterium sp.</title>
        <authorList>
            <person name="Chhetri G."/>
        </authorList>
    </citation>
    <scope>NUCLEOTIDE SEQUENCE</scope>
    <source>
        <strain evidence="8">GCR5</strain>
    </source>
</reference>
<dbReference type="PANTHER" id="PTHR12213">
    <property type="entry name" value="CORRINOID ADENOSYLTRANSFERASE"/>
    <property type="match status" value="1"/>
</dbReference>
<dbReference type="InterPro" id="IPR036451">
    <property type="entry name" value="CblAdoTrfase-like_sf"/>
</dbReference>
<keyword evidence="4 6" id="KW-0547">Nucleotide-binding</keyword>
<dbReference type="Gene3D" id="1.20.1200.10">
    <property type="entry name" value="Cobalamin adenosyltransferase-like"/>
    <property type="match status" value="1"/>
</dbReference>
<name>A0A931E4J7_9FLAO</name>
<comment type="subunit">
    <text evidence="2">Homotrimer.</text>
</comment>
<keyword evidence="6" id="KW-0169">Cobalamin biosynthesis</keyword>
<dbReference type="EC" id="2.5.1.17" evidence="6"/>
<comment type="catalytic activity">
    <reaction evidence="6">
        <text>2 cob(II)alamin + reduced [electron-transfer flavoprotein] + 2 ATP = 2 adenosylcob(III)alamin + 2 triphosphate + oxidized [electron-transfer flavoprotein] + 3 H(+)</text>
        <dbReference type="Rhea" id="RHEA:28671"/>
        <dbReference type="Rhea" id="RHEA-COMP:10685"/>
        <dbReference type="Rhea" id="RHEA-COMP:10686"/>
        <dbReference type="ChEBI" id="CHEBI:15378"/>
        <dbReference type="ChEBI" id="CHEBI:16304"/>
        <dbReference type="ChEBI" id="CHEBI:18036"/>
        <dbReference type="ChEBI" id="CHEBI:18408"/>
        <dbReference type="ChEBI" id="CHEBI:30616"/>
        <dbReference type="ChEBI" id="CHEBI:57692"/>
        <dbReference type="ChEBI" id="CHEBI:58307"/>
        <dbReference type="EC" id="2.5.1.17"/>
    </reaction>
</comment>
<dbReference type="FunFam" id="1.20.1200.10:FF:000001">
    <property type="entry name" value="Cob(I)yrinic acid a,c-diamide adenosyltransferase"/>
    <property type="match status" value="1"/>
</dbReference>
<dbReference type="GO" id="GO:0008817">
    <property type="term" value="F:corrinoid adenosyltransferase activity"/>
    <property type="evidence" value="ECO:0007669"/>
    <property type="project" value="UniProtKB-UniRule"/>
</dbReference>
<dbReference type="PANTHER" id="PTHR12213:SF0">
    <property type="entry name" value="CORRINOID ADENOSYLTRANSFERASE MMAB"/>
    <property type="match status" value="1"/>
</dbReference>
<evidence type="ECO:0000256" key="4">
    <source>
        <dbReference type="ARBA" id="ARBA00022741"/>
    </source>
</evidence>
<dbReference type="GO" id="GO:0009236">
    <property type="term" value="P:cobalamin biosynthetic process"/>
    <property type="evidence" value="ECO:0007669"/>
    <property type="project" value="UniProtKB-UniRule"/>
</dbReference>
<comment type="pathway">
    <text evidence="6">Cofactor biosynthesis; adenosylcobalamin biosynthesis; adenosylcobalamin from cob(II)yrinate a,c-diamide: step 2/7.</text>
</comment>
<evidence type="ECO:0000256" key="3">
    <source>
        <dbReference type="ARBA" id="ARBA00022679"/>
    </source>
</evidence>
<keyword evidence="3 6" id="KW-0808">Transferase</keyword>
<accession>A0A931E4J7</accession>
<dbReference type="NCBIfam" id="TIGR00636">
    <property type="entry name" value="PduO_Nterm"/>
    <property type="match status" value="1"/>
</dbReference>
<comment type="catalytic activity">
    <reaction evidence="6">
        <text>2 cob(II)yrinate a,c diamide + reduced [electron-transfer flavoprotein] + 2 ATP = 2 adenosylcob(III)yrinate a,c-diamide + 2 triphosphate + oxidized [electron-transfer flavoprotein] + 3 H(+)</text>
        <dbReference type="Rhea" id="RHEA:11528"/>
        <dbReference type="Rhea" id="RHEA-COMP:10685"/>
        <dbReference type="Rhea" id="RHEA-COMP:10686"/>
        <dbReference type="ChEBI" id="CHEBI:15378"/>
        <dbReference type="ChEBI" id="CHEBI:18036"/>
        <dbReference type="ChEBI" id="CHEBI:30616"/>
        <dbReference type="ChEBI" id="CHEBI:57692"/>
        <dbReference type="ChEBI" id="CHEBI:58307"/>
        <dbReference type="ChEBI" id="CHEBI:58503"/>
        <dbReference type="ChEBI" id="CHEBI:58537"/>
        <dbReference type="EC" id="2.5.1.17"/>
    </reaction>
</comment>
<dbReference type="Proteomes" id="UP000694480">
    <property type="component" value="Unassembled WGS sequence"/>
</dbReference>
<comment type="caution">
    <text evidence="8">The sequence shown here is derived from an EMBL/GenBank/DDBJ whole genome shotgun (WGS) entry which is preliminary data.</text>
</comment>
<proteinExistence type="inferred from homology"/>
<dbReference type="RefSeq" id="WP_194738447.1">
    <property type="nucleotide sequence ID" value="NZ_JADKYY010000002.1"/>
</dbReference>
<evidence type="ECO:0000256" key="6">
    <source>
        <dbReference type="RuleBase" id="RU366026"/>
    </source>
</evidence>
<dbReference type="GO" id="GO:0005524">
    <property type="term" value="F:ATP binding"/>
    <property type="evidence" value="ECO:0007669"/>
    <property type="project" value="UniProtKB-UniRule"/>
</dbReference>
<gene>
    <name evidence="8" type="ORF">IC612_01705</name>
</gene>
<evidence type="ECO:0000259" key="7">
    <source>
        <dbReference type="Pfam" id="PF01923"/>
    </source>
</evidence>
<sequence>MKIYTKTGDQGQTGLYGGERVSKADLRVEVYGTVDELNAQVAVALCEELEQEKIMQLSTIQFNLFTLGSEVATPTDKLYLASGKPRLSLVIQQQDIEQLEQWMDQMEEFLDPLKYFILPGGGRASSLLHVCRTVTRRAERHLVALAQNEQVRAELLVYLNRLSDYFFVLSRYVAKTQGKQEAVWNPNSR</sequence>
<comment type="similarity">
    <text evidence="1 6">Belongs to the Cob(I)alamin adenosyltransferase family.</text>
</comment>
<dbReference type="InterPro" id="IPR016030">
    <property type="entry name" value="CblAdoTrfase-like"/>
</dbReference>
<evidence type="ECO:0000256" key="2">
    <source>
        <dbReference type="ARBA" id="ARBA00011233"/>
    </source>
</evidence>
<dbReference type="SUPFAM" id="SSF89028">
    <property type="entry name" value="Cobalamin adenosyltransferase-like"/>
    <property type="match status" value="1"/>
</dbReference>
<evidence type="ECO:0000313" key="8">
    <source>
        <dbReference type="EMBL" id="MBF5026510.1"/>
    </source>
</evidence>
<keyword evidence="5 6" id="KW-0067">ATP-binding</keyword>
<protein>
    <recommendedName>
        <fullName evidence="6">Corrinoid adenosyltransferase</fullName>
        <ecNumber evidence="6">2.5.1.17</ecNumber>
    </recommendedName>
    <alternativeName>
        <fullName evidence="6">Cob(II)alamin adenosyltransferase</fullName>
    </alternativeName>
    <alternativeName>
        <fullName evidence="6">Cob(II)yrinic acid a,c-diamide adenosyltransferase</fullName>
    </alternativeName>
    <alternativeName>
        <fullName evidence="6">Cobinamide/cobalamin adenosyltransferase</fullName>
    </alternativeName>
</protein>
<feature type="domain" description="Cobalamin adenosyltransferase-like" evidence="7">
    <location>
        <begin position="3"/>
        <end position="173"/>
    </location>
</feature>